<protein>
    <recommendedName>
        <fullName evidence="1">SOCS box domain-containing protein</fullName>
    </recommendedName>
</protein>
<dbReference type="InterPro" id="IPR001496">
    <property type="entry name" value="SOCS_box"/>
</dbReference>
<sequence length="419" mass="49418">MDILSYEILTTIKNRLVVLEFAADIARFSFIVQKSISYLDLPQYDDYFSYSREDSLFGFSKSTVLASGIRYPKHLINTEEKCRNILSTTRDFLYRLHLDLPKNREYCLKDDPKTENLVRDSRYRHIGKITVHDNFHFSLLSCLVKLAIKRSDEKLKMIKWLVTFDAVTENARLSNPHVNFFAKYMYPEVTEYAFVKAFFKRVHLFLWIMGNDNPELLEFFLYHLRKNRINFTKNEGSITEPIEMSINLLNFLNIAAILKYQDAPRLPSRACLWFAYILFFKREDLNVESLRELEKQLSPKRYYLLLQVLFIYFSRPTDMRPAEECLSLLWSSLPDAYLSFEEIELTLITGLSSETVKDIYNFYSGVVGVYHDYVEPRPLKHLCRSTVRRTLWDSGVWIPHGIKQIGAPKNIQSFLNLET</sequence>
<comment type="caution">
    <text evidence="2">The sequence shown here is derived from an EMBL/GenBank/DDBJ whole genome shotgun (WGS) entry which is preliminary data.</text>
</comment>
<dbReference type="Proteomes" id="UP001497382">
    <property type="component" value="Unassembled WGS sequence"/>
</dbReference>
<dbReference type="SMART" id="SM00969">
    <property type="entry name" value="SOCS_box"/>
    <property type="match status" value="1"/>
</dbReference>
<dbReference type="CDD" id="cd03716">
    <property type="entry name" value="SOCS_ASB_like"/>
    <property type="match status" value="1"/>
</dbReference>
<reference evidence="2 3" key="1">
    <citation type="submission" date="2024-04" db="EMBL/GenBank/DDBJ databases">
        <authorList>
            <person name="Rising A."/>
            <person name="Reimegard J."/>
            <person name="Sonavane S."/>
            <person name="Akerstrom W."/>
            <person name="Nylinder S."/>
            <person name="Hedman E."/>
            <person name="Kallberg Y."/>
        </authorList>
    </citation>
    <scope>NUCLEOTIDE SEQUENCE [LARGE SCALE GENOMIC DNA]</scope>
</reference>
<dbReference type="PROSITE" id="PS50225">
    <property type="entry name" value="SOCS"/>
    <property type="match status" value="1"/>
</dbReference>
<accession>A0AAV2ASW9</accession>
<dbReference type="Pfam" id="PF07525">
    <property type="entry name" value="SOCS_box"/>
    <property type="match status" value="1"/>
</dbReference>
<name>A0AAV2ASW9_9ARAC</name>
<evidence type="ECO:0000259" key="1">
    <source>
        <dbReference type="PROSITE" id="PS50225"/>
    </source>
</evidence>
<dbReference type="EMBL" id="CAXIEN010000212">
    <property type="protein sequence ID" value="CAL1287062.1"/>
    <property type="molecule type" value="Genomic_DNA"/>
</dbReference>
<dbReference type="AlphaFoldDB" id="A0AAV2ASW9"/>
<evidence type="ECO:0000313" key="2">
    <source>
        <dbReference type="EMBL" id="CAL1287062.1"/>
    </source>
</evidence>
<evidence type="ECO:0000313" key="3">
    <source>
        <dbReference type="Proteomes" id="UP001497382"/>
    </source>
</evidence>
<keyword evidence="3" id="KW-1185">Reference proteome</keyword>
<organism evidence="2 3">
    <name type="scientific">Larinioides sclopetarius</name>
    <dbReference type="NCBI Taxonomy" id="280406"/>
    <lineage>
        <taxon>Eukaryota</taxon>
        <taxon>Metazoa</taxon>
        <taxon>Ecdysozoa</taxon>
        <taxon>Arthropoda</taxon>
        <taxon>Chelicerata</taxon>
        <taxon>Arachnida</taxon>
        <taxon>Araneae</taxon>
        <taxon>Araneomorphae</taxon>
        <taxon>Entelegynae</taxon>
        <taxon>Araneoidea</taxon>
        <taxon>Araneidae</taxon>
        <taxon>Larinioides</taxon>
    </lineage>
</organism>
<proteinExistence type="predicted"/>
<feature type="domain" description="SOCS box" evidence="1">
    <location>
        <begin position="375"/>
        <end position="419"/>
    </location>
</feature>
<gene>
    <name evidence="2" type="ORF">LARSCL_LOCUS14599</name>
</gene>